<organism evidence="9 10">
    <name type="scientific">Roseateles rivi</name>
    <dbReference type="NCBI Taxonomy" id="3299028"/>
    <lineage>
        <taxon>Bacteria</taxon>
        <taxon>Pseudomonadati</taxon>
        <taxon>Pseudomonadota</taxon>
        <taxon>Betaproteobacteria</taxon>
        <taxon>Burkholderiales</taxon>
        <taxon>Sphaerotilaceae</taxon>
        <taxon>Roseateles</taxon>
    </lineage>
</organism>
<gene>
    <name evidence="9" type="ORF">ACG0Z6_16030</name>
</gene>
<dbReference type="InterPro" id="IPR015797">
    <property type="entry name" value="NUDIX_hydrolase-like_dom_sf"/>
</dbReference>
<comment type="caution">
    <text evidence="9">The sequence shown here is derived from an EMBL/GenBank/DDBJ whole genome shotgun (WGS) entry which is preliminary data.</text>
</comment>
<keyword evidence="6" id="KW-0460">Magnesium</keyword>
<evidence type="ECO:0000259" key="8">
    <source>
        <dbReference type="PROSITE" id="PS51462"/>
    </source>
</evidence>
<accession>A0ABW7FZH4</accession>
<comment type="similarity">
    <text evidence="3">Belongs to the Nudix hydrolase family. PCD1 subfamily.</text>
</comment>
<sequence length="239" mass="25935">MAIRAPAITNPTAATVLAVDRHLPALEAHRLAPAFLRQRLAVAATMPVSHRGDAADLPQPTLTAAAVLIALVQRSQGLTVLLTRRAQGLRSHGGQISFPGGRQDATDASAIHTALREAQEEVGLDPSVGEVLGCLPSYRTVTDYEVTPVLALVAQPPAIWQTQPSEVQEAFEVPLAYLMNPAHHEQRAITVQGWERRFLAMPWVDTDVESRPEDGNAGRYFIWGATAAMLRNLYEVLSQ</sequence>
<reference evidence="9 10" key="1">
    <citation type="submission" date="2024-08" db="EMBL/GenBank/DDBJ databases">
        <authorList>
            <person name="Lu H."/>
        </authorList>
    </citation>
    <scope>NUCLEOTIDE SEQUENCE [LARGE SCALE GENOMIC DNA]</scope>
    <source>
        <strain evidence="9 10">BYS180W</strain>
    </source>
</reference>
<evidence type="ECO:0000256" key="1">
    <source>
        <dbReference type="ARBA" id="ARBA00001936"/>
    </source>
</evidence>
<dbReference type="Gene3D" id="3.90.79.10">
    <property type="entry name" value="Nucleoside Triphosphate Pyrophosphohydrolase"/>
    <property type="match status" value="1"/>
</dbReference>
<dbReference type="PANTHER" id="PTHR12992">
    <property type="entry name" value="NUDIX HYDROLASE"/>
    <property type="match status" value="1"/>
</dbReference>
<keyword evidence="10" id="KW-1185">Reference proteome</keyword>
<dbReference type="InterPro" id="IPR045121">
    <property type="entry name" value="CoAse"/>
</dbReference>
<evidence type="ECO:0000313" key="10">
    <source>
        <dbReference type="Proteomes" id="UP001606099"/>
    </source>
</evidence>
<keyword evidence="7" id="KW-0464">Manganese</keyword>
<evidence type="ECO:0000256" key="4">
    <source>
        <dbReference type="ARBA" id="ARBA00022723"/>
    </source>
</evidence>
<keyword evidence="4" id="KW-0479">Metal-binding</keyword>
<dbReference type="InterPro" id="IPR000086">
    <property type="entry name" value="NUDIX_hydrolase_dom"/>
</dbReference>
<name>A0ABW7FZH4_9BURK</name>
<dbReference type="CDD" id="cd03426">
    <property type="entry name" value="NUDIX_CoAse_Nudt7"/>
    <property type="match status" value="1"/>
</dbReference>
<feature type="domain" description="Nudix hydrolase" evidence="8">
    <location>
        <begin position="62"/>
        <end position="195"/>
    </location>
</feature>
<protein>
    <submittedName>
        <fullName evidence="9">CoA pyrophosphatase</fullName>
    </submittedName>
</protein>
<evidence type="ECO:0000313" key="9">
    <source>
        <dbReference type="EMBL" id="MFG6449734.1"/>
    </source>
</evidence>
<dbReference type="RefSeq" id="WP_394463245.1">
    <property type="nucleotide sequence ID" value="NZ_JBIGHZ010000006.1"/>
</dbReference>
<evidence type="ECO:0000256" key="5">
    <source>
        <dbReference type="ARBA" id="ARBA00022801"/>
    </source>
</evidence>
<evidence type="ECO:0000256" key="3">
    <source>
        <dbReference type="ARBA" id="ARBA00006506"/>
    </source>
</evidence>
<evidence type="ECO:0000256" key="2">
    <source>
        <dbReference type="ARBA" id="ARBA00001946"/>
    </source>
</evidence>
<dbReference type="PROSITE" id="PS51462">
    <property type="entry name" value="NUDIX"/>
    <property type="match status" value="1"/>
</dbReference>
<dbReference type="PROSITE" id="PS01293">
    <property type="entry name" value="NUDIX_COA"/>
    <property type="match status" value="1"/>
</dbReference>
<evidence type="ECO:0000256" key="7">
    <source>
        <dbReference type="ARBA" id="ARBA00023211"/>
    </source>
</evidence>
<evidence type="ECO:0000256" key="6">
    <source>
        <dbReference type="ARBA" id="ARBA00022842"/>
    </source>
</evidence>
<dbReference type="InterPro" id="IPR000059">
    <property type="entry name" value="NUDIX_hydrolase_NudL_CS"/>
</dbReference>
<dbReference type="EMBL" id="JBIGHZ010000006">
    <property type="protein sequence ID" value="MFG6449734.1"/>
    <property type="molecule type" value="Genomic_DNA"/>
</dbReference>
<dbReference type="Proteomes" id="UP001606099">
    <property type="component" value="Unassembled WGS sequence"/>
</dbReference>
<comment type="cofactor">
    <cofactor evidence="1">
        <name>Mn(2+)</name>
        <dbReference type="ChEBI" id="CHEBI:29035"/>
    </cofactor>
</comment>
<proteinExistence type="inferred from homology"/>
<dbReference type="NCBIfam" id="NF007980">
    <property type="entry name" value="PRK10707.1"/>
    <property type="match status" value="1"/>
</dbReference>
<dbReference type="SUPFAM" id="SSF55811">
    <property type="entry name" value="Nudix"/>
    <property type="match status" value="1"/>
</dbReference>
<dbReference type="Pfam" id="PF00293">
    <property type="entry name" value="NUDIX"/>
    <property type="match status" value="1"/>
</dbReference>
<comment type="cofactor">
    <cofactor evidence="2">
        <name>Mg(2+)</name>
        <dbReference type="ChEBI" id="CHEBI:18420"/>
    </cofactor>
</comment>
<dbReference type="PANTHER" id="PTHR12992:SF11">
    <property type="entry name" value="MITOCHONDRIAL COENZYME A DIPHOSPHATASE NUDT8"/>
    <property type="match status" value="1"/>
</dbReference>
<keyword evidence="5" id="KW-0378">Hydrolase</keyword>